<feature type="chain" id="PRO_5006448027" evidence="2">
    <location>
        <begin position="24"/>
        <end position="130"/>
    </location>
</feature>
<dbReference type="STRING" id="1147741.A0A0R3S5H5"/>
<proteinExistence type="predicted"/>
<feature type="region of interest" description="Disordered" evidence="1">
    <location>
        <begin position="92"/>
        <end position="130"/>
    </location>
</feature>
<sequence>MRSEILTHLLVSLLSAIAQNVESENSTIEAISLPTPSQTVQLISKSQLETTSLSLGPSFPIQKFTETIAPRERGFPFPELKTARELGALKFEIPEQESSTTSPFNTEIDRSTTSQMQSDHSNYQNATQEE</sequence>
<dbReference type="AlphaFoldDB" id="A0A0R3S5H5"/>
<keyword evidence="3" id="KW-1185">Reference proteome</keyword>
<protein>
    <submittedName>
        <fullName evidence="4">Uncharacterized protein</fullName>
    </submittedName>
</protein>
<dbReference type="WBParaSite" id="EEL_0001004401-mRNA-1">
    <property type="protein sequence ID" value="EEL_0001004401-mRNA-1"/>
    <property type="gene ID" value="EEL_0001004401"/>
</dbReference>
<feature type="compositionally biased region" description="Polar residues" evidence="1">
    <location>
        <begin position="96"/>
        <end position="130"/>
    </location>
</feature>
<organism evidence="3 4">
    <name type="scientific">Elaeophora elaphi</name>
    <dbReference type="NCBI Taxonomy" id="1147741"/>
    <lineage>
        <taxon>Eukaryota</taxon>
        <taxon>Metazoa</taxon>
        <taxon>Ecdysozoa</taxon>
        <taxon>Nematoda</taxon>
        <taxon>Chromadorea</taxon>
        <taxon>Rhabditida</taxon>
        <taxon>Spirurina</taxon>
        <taxon>Spiruromorpha</taxon>
        <taxon>Filarioidea</taxon>
        <taxon>Onchocercidae</taxon>
        <taxon>Elaeophora</taxon>
    </lineage>
</organism>
<accession>A0A0R3S5H5</accession>
<evidence type="ECO:0000313" key="3">
    <source>
        <dbReference type="Proteomes" id="UP000050640"/>
    </source>
</evidence>
<evidence type="ECO:0000256" key="1">
    <source>
        <dbReference type="SAM" id="MobiDB-lite"/>
    </source>
</evidence>
<evidence type="ECO:0000256" key="2">
    <source>
        <dbReference type="SAM" id="SignalP"/>
    </source>
</evidence>
<keyword evidence="2" id="KW-0732">Signal</keyword>
<feature type="signal peptide" evidence="2">
    <location>
        <begin position="1"/>
        <end position="23"/>
    </location>
</feature>
<reference evidence="4" key="1">
    <citation type="submission" date="2017-02" db="UniProtKB">
        <authorList>
            <consortium name="WormBaseParasite"/>
        </authorList>
    </citation>
    <scope>IDENTIFICATION</scope>
</reference>
<evidence type="ECO:0000313" key="4">
    <source>
        <dbReference type="WBParaSite" id="EEL_0001004401-mRNA-1"/>
    </source>
</evidence>
<name>A0A0R3S5H5_9BILA</name>
<dbReference type="Proteomes" id="UP000050640">
    <property type="component" value="Unplaced"/>
</dbReference>